<proteinExistence type="inferred from homology"/>
<dbReference type="Proteomes" id="UP000249293">
    <property type="component" value="Chromosome 1"/>
</dbReference>
<dbReference type="GO" id="GO:0055085">
    <property type="term" value="P:transmembrane transport"/>
    <property type="evidence" value="ECO:0007669"/>
    <property type="project" value="InterPro"/>
</dbReference>
<dbReference type="InterPro" id="IPR002067">
    <property type="entry name" value="MCP"/>
</dbReference>
<gene>
    <name evidence="11" type="ORF">C5L36_0A05950</name>
</gene>
<dbReference type="PANTHER" id="PTHR24089">
    <property type="entry name" value="SOLUTE CARRIER FAMILY 25"/>
    <property type="match status" value="1"/>
</dbReference>
<evidence type="ECO:0000256" key="7">
    <source>
        <dbReference type="ARBA" id="ARBA00023128"/>
    </source>
</evidence>
<dbReference type="GeneID" id="40381710"/>
<keyword evidence="3 9" id="KW-0812">Transmembrane</keyword>
<dbReference type="PROSITE" id="PS50920">
    <property type="entry name" value="SOLCAR"/>
    <property type="match status" value="3"/>
</dbReference>
<keyword evidence="12" id="KW-1185">Reference proteome</keyword>
<dbReference type="OrthoDB" id="270584at2759"/>
<dbReference type="InterPro" id="IPR023395">
    <property type="entry name" value="MCP_dom_sf"/>
</dbReference>
<evidence type="ECO:0000256" key="4">
    <source>
        <dbReference type="ARBA" id="ARBA00022737"/>
    </source>
</evidence>
<dbReference type="InterPro" id="IPR018108">
    <property type="entry name" value="MCP_transmembrane"/>
</dbReference>
<feature type="repeat" description="Solcar" evidence="9">
    <location>
        <begin position="188"/>
        <end position="272"/>
    </location>
</feature>
<comment type="similarity">
    <text evidence="10">Belongs to the mitochondrial carrier (TC 2.A.29) family.</text>
</comment>
<evidence type="ECO:0000313" key="12">
    <source>
        <dbReference type="Proteomes" id="UP000249293"/>
    </source>
</evidence>
<comment type="subcellular location">
    <subcellularLocation>
        <location evidence="1">Mitochondrion inner membrane</location>
        <topology evidence="1">Multi-pass membrane protein</topology>
    </subcellularLocation>
</comment>
<protein>
    <recommendedName>
        <fullName evidence="13">Mitochondrial carrier</fullName>
    </recommendedName>
</protein>
<organism evidence="11 12">
    <name type="scientific">Pichia kudriavzevii</name>
    <name type="common">Yeast</name>
    <name type="synonym">Issatchenkia orientalis</name>
    <dbReference type="NCBI Taxonomy" id="4909"/>
    <lineage>
        <taxon>Eukaryota</taxon>
        <taxon>Fungi</taxon>
        <taxon>Dikarya</taxon>
        <taxon>Ascomycota</taxon>
        <taxon>Saccharomycotina</taxon>
        <taxon>Pichiomycetes</taxon>
        <taxon>Pichiales</taxon>
        <taxon>Pichiaceae</taxon>
        <taxon>Pichia</taxon>
    </lineage>
</organism>
<sequence>MQSSIPEPYLSFLCGGFAGALSRTAVSPIERVKVLFQVQGLGHATHYKGGTLSTVAQIYHEEGYRGLFRGNGTNCIRIIPYTAIQYMVYEEAKLLTGEKLLSGMVAGIASVVATYPLDLAKTRLSMAYARGEKSTIVRTLQTVARTEGGLRACYRGVVPTALGVGPYVALNFTFYEQLQDSQYTKWIPTPLKSLLLGALSGGAALTSMHPLDLLRRRFQARPPVGETIWSALSTIVRTEGVRGLYRGWGANMWKIMPSMAVQWGSYDSIKKLLV</sequence>
<evidence type="ECO:0000256" key="6">
    <source>
        <dbReference type="ARBA" id="ARBA00022989"/>
    </source>
</evidence>
<feature type="repeat" description="Solcar" evidence="9">
    <location>
        <begin position="97"/>
        <end position="181"/>
    </location>
</feature>
<evidence type="ECO:0000256" key="9">
    <source>
        <dbReference type="PROSITE-ProRule" id="PRU00282"/>
    </source>
</evidence>
<keyword evidence="5" id="KW-0999">Mitochondrion inner membrane</keyword>
<dbReference type="KEGG" id="pkz:C5L36_0A05950"/>
<keyword evidence="4" id="KW-0677">Repeat</keyword>
<dbReference type="Pfam" id="PF00153">
    <property type="entry name" value="Mito_carr"/>
    <property type="match status" value="3"/>
</dbReference>
<keyword evidence="6" id="KW-1133">Transmembrane helix</keyword>
<evidence type="ECO:0000256" key="1">
    <source>
        <dbReference type="ARBA" id="ARBA00004448"/>
    </source>
</evidence>
<dbReference type="PRINTS" id="PR00926">
    <property type="entry name" value="MITOCARRIER"/>
</dbReference>
<evidence type="ECO:0000313" key="11">
    <source>
        <dbReference type="EMBL" id="AWU74000.1"/>
    </source>
</evidence>
<dbReference type="VEuPathDB" id="FungiDB:C5L36_0A05950"/>
<accession>A0A2U9QY89</accession>
<name>A0A2U9QY89_PICKU</name>
<evidence type="ECO:0000256" key="2">
    <source>
        <dbReference type="ARBA" id="ARBA00022448"/>
    </source>
</evidence>
<dbReference type="RefSeq" id="XP_029319477.1">
    <property type="nucleotide sequence ID" value="XM_029463617.1"/>
</dbReference>
<dbReference type="AlphaFoldDB" id="A0A2U9QY89"/>
<keyword evidence="7" id="KW-0496">Mitochondrion</keyword>
<dbReference type="EMBL" id="CP028773">
    <property type="protein sequence ID" value="AWU74000.1"/>
    <property type="molecule type" value="Genomic_DNA"/>
</dbReference>
<keyword evidence="8 9" id="KW-0472">Membrane</keyword>
<evidence type="ECO:0000256" key="3">
    <source>
        <dbReference type="ARBA" id="ARBA00022692"/>
    </source>
</evidence>
<evidence type="ECO:0000256" key="10">
    <source>
        <dbReference type="RuleBase" id="RU000488"/>
    </source>
</evidence>
<feature type="repeat" description="Solcar" evidence="9">
    <location>
        <begin position="6"/>
        <end position="95"/>
    </location>
</feature>
<evidence type="ECO:0000256" key="5">
    <source>
        <dbReference type="ARBA" id="ARBA00022792"/>
    </source>
</evidence>
<reference evidence="11 12" key="1">
    <citation type="submission" date="2018-06" db="EMBL/GenBank/DDBJ databases">
        <title>Population genomics shows no distinction between pathogenic Candida krusei and environmental Pichia kudriavzevii: One species, four names.</title>
        <authorList>
            <person name="Douglass A.P."/>
            <person name="Offei B."/>
            <person name="Braun-Galleani S."/>
            <person name="Coughlan A.Y."/>
            <person name="Martos A."/>
            <person name="Ortiz-Merino R.A."/>
            <person name="Byrne K.P."/>
            <person name="Wolfe K.H."/>
        </authorList>
    </citation>
    <scope>NUCLEOTIDE SEQUENCE [LARGE SCALE GENOMIC DNA]</scope>
    <source>
        <strain evidence="11 12">CBS573</strain>
    </source>
</reference>
<dbReference type="Gene3D" id="1.50.40.10">
    <property type="entry name" value="Mitochondrial carrier domain"/>
    <property type="match status" value="1"/>
</dbReference>
<evidence type="ECO:0008006" key="13">
    <source>
        <dbReference type="Google" id="ProtNLM"/>
    </source>
</evidence>
<dbReference type="GO" id="GO:0005743">
    <property type="term" value="C:mitochondrial inner membrane"/>
    <property type="evidence" value="ECO:0007669"/>
    <property type="project" value="UniProtKB-SubCell"/>
</dbReference>
<evidence type="ECO:0000256" key="8">
    <source>
        <dbReference type="ARBA" id="ARBA00023136"/>
    </source>
</evidence>
<dbReference type="STRING" id="4909.A0A2U9QY89"/>
<keyword evidence="2 10" id="KW-0813">Transport</keyword>
<dbReference type="SUPFAM" id="SSF103506">
    <property type="entry name" value="Mitochondrial carrier"/>
    <property type="match status" value="1"/>
</dbReference>